<comment type="caution">
    <text evidence="1">The sequence shown here is derived from an EMBL/GenBank/DDBJ whole genome shotgun (WGS) entry which is preliminary data.</text>
</comment>
<dbReference type="AlphaFoldDB" id="A0A1W0ACM0"/>
<dbReference type="EMBL" id="JNBS01000103">
    <property type="protein sequence ID" value="OQS07770.1"/>
    <property type="molecule type" value="Genomic_DNA"/>
</dbReference>
<evidence type="ECO:0000313" key="2">
    <source>
        <dbReference type="Proteomes" id="UP000243217"/>
    </source>
</evidence>
<organism evidence="1 2">
    <name type="scientific">Thraustotheca clavata</name>
    <dbReference type="NCBI Taxonomy" id="74557"/>
    <lineage>
        <taxon>Eukaryota</taxon>
        <taxon>Sar</taxon>
        <taxon>Stramenopiles</taxon>
        <taxon>Oomycota</taxon>
        <taxon>Saprolegniomycetes</taxon>
        <taxon>Saprolegniales</taxon>
        <taxon>Achlyaceae</taxon>
        <taxon>Thraustotheca</taxon>
    </lineage>
</organism>
<accession>A0A1W0ACM0</accession>
<proteinExistence type="predicted"/>
<dbReference type="Proteomes" id="UP000243217">
    <property type="component" value="Unassembled WGS sequence"/>
</dbReference>
<reference evidence="1 2" key="1">
    <citation type="journal article" date="2014" name="Genome Biol. Evol.">
        <title>The secreted proteins of Achlya hypogyna and Thraustotheca clavata identify the ancestral oomycete secretome and reveal gene acquisitions by horizontal gene transfer.</title>
        <authorList>
            <person name="Misner I."/>
            <person name="Blouin N."/>
            <person name="Leonard G."/>
            <person name="Richards T.A."/>
            <person name="Lane C.E."/>
        </authorList>
    </citation>
    <scope>NUCLEOTIDE SEQUENCE [LARGE SCALE GENOMIC DNA]</scope>
    <source>
        <strain evidence="1 2">ATCC 34112</strain>
    </source>
</reference>
<name>A0A1W0ACM0_9STRA</name>
<keyword evidence="2" id="KW-1185">Reference proteome</keyword>
<evidence type="ECO:0000313" key="1">
    <source>
        <dbReference type="EMBL" id="OQS07770.1"/>
    </source>
</evidence>
<gene>
    <name evidence="1" type="ORF">THRCLA_20067</name>
</gene>
<protein>
    <submittedName>
        <fullName evidence="1">Uncharacterized protein</fullName>
    </submittedName>
</protein>
<sequence>MAVEKMIFVFCLGLPIYQLFEQIIYKNLCIVCQSKQVAKKFGNTIDIILLPRPPNCVRDSYLKVKINLSF</sequence>